<protein>
    <submittedName>
        <fullName evidence="1">Phage major capsid protein</fullName>
    </submittedName>
</protein>
<organism evidence="1 2">
    <name type="scientific">Pseudoflavonifractor intestinihominis</name>
    <dbReference type="NCBI Taxonomy" id="3133171"/>
    <lineage>
        <taxon>Bacteria</taxon>
        <taxon>Bacillati</taxon>
        <taxon>Bacillota</taxon>
        <taxon>Clostridia</taxon>
        <taxon>Eubacteriales</taxon>
        <taxon>Oscillospiraceae</taxon>
        <taxon>Pseudoflavonifractor</taxon>
    </lineage>
</organism>
<name>A0ABV1EAU1_9FIRM</name>
<comment type="caution">
    <text evidence="1">The sequence shown here is derived from an EMBL/GenBank/DDBJ whole genome shotgun (WGS) entry which is preliminary data.</text>
</comment>
<dbReference type="Proteomes" id="UP001464378">
    <property type="component" value="Unassembled WGS sequence"/>
</dbReference>
<dbReference type="EMBL" id="JBBMFK010000025">
    <property type="protein sequence ID" value="MEQ2444444.1"/>
    <property type="molecule type" value="Genomic_DNA"/>
</dbReference>
<gene>
    <name evidence="1" type="ORF">WMO64_13340</name>
</gene>
<dbReference type="RefSeq" id="WP_294516406.1">
    <property type="nucleotide sequence ID" value="NZ_JBBMFK010000025.1"/>
</dbReference>
<evidence type="ECO:0000313" key="2">
    <source>
        <dbReference type="Proteomes" id="UP001464378"/>
    </source>
</evidence>
<reference evidence="1 2" key="1">
    <citation type="submission" date="2024-03" db="EMBL/GenBank/DDBJ databases">
        <title>Human intestinal bacterial collection.</title>
        <authorList>
            <person name="Pauvert C."/>
            <person name="Hitch T.C.A."/>
            <person name="Clavel T."/>
        </authorList>
    </citation>
    <scope>NUCLEOTIDE SEQUENCE [LARGE SCALE GENOMIC DNA]</scope>
    <source>
        <strain evidence="1 2">CLA-AP-H29</strain>
    </source>
</reference>
<dbReference type="SUPFAM" id="SSF56563">
    <property type="entry name" value="Major capsid protein gp5"/>
    <property type="match status" value="1"/>
</dbReference>
<evidence type="ECO:0000313" key="1">
    <source>
        <dbReference type="EMBL" id="MEQ2444444.1"/>
    </source>
</evidence>
<accession>A0ABV1EAU1</accession>
<keyword evidence="2" id="KW-1185">Reference proteome</keyword>
<sequence length="343" mass="38364">MGYAYDNVRLEKGMYRQAGQSFTQVLEREDPSERYKGTPLEGLDAYQRQLKRFDIKVKGAGSDVVEKFFRTSDSAVLFPEYIARAVRQGMEEANLLPSIVATTTRIEGMDYRSVASVPGKEEKELRNVEEGAAIPQTEVKTQENLVKLHKRGRMLVASYEAIRWQKLDLFSVTLRQIGAHINRMLLEDAIGVLINGDGNNNAAKEYKVGTSPIGGETGTLTYDDLVDFWAQFDPYEMNTMLVSGDVMLKMLKMSEFQNPLTGLNFQGTGKMTTPLGANLLRTSAMSENTMIGLDKNYALEMVQAGDVTVEYDKLIDRQLERAAITSTCGFAKLYQDASRVLKV</sequence>
<proteinExistence type="predicted"/>
<dbReference type="Pfam" id="PF25209">
    <property type="entry name" value="Phage_capsid_4"/>
    <property type="match status" value="1"/>
</dbReference>